<accession>A0A101S614</accession>
<name>A0A101S614_9ACTN</name>
<dbReference type="AlphaFoldDB" id="A0A101S614"/>
<reference evidence="1 2" key="1">
    <citation type="submission" date="2015-10" db="EMBL/GenBank/DDBJ databases">
        <title>Draft genome sequence of Streptomyces griseorubiginosus DSM 40469, type strain for the species Streptomyces griseorubiginosus.</title>
        <authorList>
            <person name="Ruckert C."/>
            <person name="Winkler A."/>
            <person name="Kalinowski J."/>
            <person name="Kampfer P."/>
            <person name="Glaeser S."/>
        </authorList>
    </citation>
    <scope>NUCLEOTIDE SEQUENCE [LARGE SCALE GENOMIC DNA]</scope>
    <source>
        <strain evidence="1 2">DSM 40469</strain>
    </source>
</reference>
<dbReference type="EMBL" id="LMWV01000006">
    <property type="protein sequence ID" value="KUN68154.1"/>
    <property type="molecule type" value="Genomic_DNA"/>
</dbReference>
<comment type="caution">
    <text evidence="1">The sequence shown here is derived from an EMBL/GenBank/DDBJ whole genome shotgun (WGS) entry which is preliminary data.</text>
</comment>
<dbReference type="RefSeq" id="WP_062235858.1">
    <property type="nucleotide sequence ID" value="NZ_JBIBHB010000001.1"/>
</dbReference>
<proteinExistence type="predicted"/>
<sequence length="237" mass="25138">MEQSGASTRLAGAVQDLMSELVSALRSGDRFRLAGRVMDGDGPEAAPDPALAAVRVVGADAVLPSVLLRCAPPEPADLTVFAKAVHAWPPPADAPPTSLWSHWAMRRALLRLDASLDGAPGDGSEPGAQWLDEAPWQFLTHQLAVLAPLALPGEDSAVTRVARGRPVDVARGFVRAVRRRDWLQAAGAGRWLTLLDGVPETLGLDTGLEFVAQMGGEDARVAFQVRAAQLLRTRVPV</sequence>
<dbReference type="Proteomes" id="UP000054375">
    <property type="component" value="Unassembled WGS sequence"/>
</dbReference>
<protein>
    <submittedName>
        <fullName evidence="1">Uncharacterized protein</fullName>
    </submittedName>
</protein>
<gene>
    <name evidence="1" type="ORF">AQJ54_09330</name>
</gene>
<evidence type="ECO:0000313" key="2">
    <source>
        <dbReference type="Proteomes" id="UP000054375"/>
    </source>
</evidence>
<evidence type="ECO:0000313" key="1">
    <source>
        <dbReference type="EMBL" id="KUN68154.1"/>
    </source>
</evidence>
<keyword evidence="2" id="KW-1185">Reference proteome</keyword>
<organism evidence="1 2">
    <name type="scientific">Streptomyces griseorubiginosus</name>
    <dbReference type="NCBI Taxonomy" id="67304"/>
    <lineage>
        <taxon>Bacteria</taxon>
        <taxon>Bacillati</taxon>
        <taxon>Actinomycetota</taxon>
        <taxon>Actinomycetes</taxon>
        <taxon>Kitasatosporales</taxon>
        <taxon>Streptomycetaceae</taxon>
        <taxon>Streptomyces</taxon>
    </lineage>
</organism>